<dbReference type="InterPro" id="IPR004089">
    <property type="entry name" value="MCPsignal_dom"/>
</dbReference>
<dbReference type="GO" id="GO:0007165">
    <property type="term" value="P:signal transduction"/>
    <property type="evidence" value="ECO:0007669"/>
    <property type="project" value="UniProtKB-KW"/>
</dbReference>
<evidence type="ECO:0000259" key="4">
    <source>
        <dbReference type="PROSITE" id="PS50111"/>
    </source>
</evidence>
<dbReference type="Proteomes" id="UP000529637">
    <property type="component" value="Unassembled WGS sequence"/>
</dbReference>
<evidence type="ECO:0000256" key="1">
    <source>
        <dbReference type="ARBA" id="ARBA00022481"/>
    </source>
</evidence>
<dbReference type="AlphaFoldDB" id="A0A7Y6NSR8"/>
<keyword evidence="1" id="KW-0488">Methylation</keyword>
<sequence>MAEISTTVKECGTRLQQADQLSRGARIAAQRSEEAVGDVARGMEGIHASSKKIGDITGIIDGIAFQTNILSLNAAVEAARAGEQGRGFAVVAAEVRSLAQRTAAAAKEIQALIRDASAKVIVGVDQAEAAGLALTETMHSVQRVSTLIAEVSSTFGEQETGVVQVEQAIAELDSVTQQNAAMVEQSAATAASVSDQSRSLVESVATFRLGNELLETQATAQ</sequence>
<comment type="similarity">
    <text evidence="2">Belongs to the methyl-accepting chemotaxis (MCP) protein family.</text>
</comment>
<proteinExistence type="inferred from homology"/>
<dbReference type="GO" id="GO:0005886">
    <property type="term" value="C:plasma membrane"/>
    <property type="evidence" value="ECO:0007669"/>
    <property type="project" value="TreeGrafter"/>
</dbReference>
<dbReference type="PANTHER" id="PTHR43531:SF14">
    <property type="entry name" value="METHYL-ACCEPTING CHEMOTAXIS PROTEIN I-RELATED"/>
    <property type="match status" value="1"/>
</dbReference>
<dbReference type="SUPFAM" id="SSF58104">
    <property type="entry name" value="Methyl-accepting chemotaxis protein (MCP) signaling domain"/>
    <property type="match status" value="1"/>
</dbReference>
<evidence type="ECO:0000313" key="5">
    <source>
        <dbReference type="EMBL" id="NUZ08608.1"/>
    </source>
</evidence>
<dbReference type="GO" id="GO:0004888">
    <property type="term" value="F:transmembrane signaling receptor activity"/>
    <property type="evidence" value="ECO:0007669"/>
    <property type="project" value="TreeGrafter"/>
</dbReference>
<comment type="caution">
    <text evidence="5">The sequence shown here is derived from an EMBL/GenBank/DDBJ whole genome shotgun (WGS) entry which is preliminary data.</text>
</comment>
<dbReference type="Gene3D" id="1.10.287.950">
    <property type="entry name" value="Methyl-accepting chemotaxis protein"/>
    <property type="match status" value="1"/>
</dbReference>
<reference evidence="5 6" key="1">
    <citation type="submission" date="2020-06" db="EMBL/GenBank/DDBJ databases">
        <title>Schlegella sp. ID0723 isolated from air conditioner.</title>
        <authorList>
            <person name="Kim D.Y."/>
            <person name="Kim D.-U."/>
        </authorList>
    </citation>
    <scope>NUCLEOTIDE SEQUENCE [LARGE SCALE GENOMIC DNA]</scope>
    <source>
        <strain evidence="5 6">ID0723</strain>
    </source>
</reference>
<dbReference type="PROSITE" id="PS50111">
    <property type="entry name" value="CHEMOTAXIS_TRANSDUC_2"/>
    <property type="match status" value="1"/>
</dbReference>
<dbReference type="InterPro" id="IPR051310">
    <property type="entry name" value="MCP_chemotaxis"/>
</dbReference>
<dbReference type="PANTHER" id="PTHR43531">
    <property type="entry name" value="PROTEIN ICFG"/>
    <property type="match status" value="1"/>
</dbReference>
<organism evidence="5 6">
    <name type="scientific">Piscinibacter koreensis</name>
    <dbReference type="NCBI Taxonomy" id="2742824"/>
    <lineage>
        <taxon>Bacteria</taxon>
        <taxon>Pseudomonadati</taxon>
        <taxon>Pseudomonadota</taxon>
        <taxon>Betaproteobacteria</taxon>
        <taxon>Burkholderiales</taxon>
        <taxon>Sphaerotilaceae</taxon>
        <taxon>Piscinibacter</taxon>
    </lineage>
</organism>
<evidence type="ECO:0000256" key="3">
    <source>
        <dbReference type="PROSITE-ProRule" id="PRU00284"/>
    </source>
</evidence>
<dbReference type="Pfam" id="PF00015">
    <property type="entry name" value="MCPsignal"/>
    <property type="match status" value="1"/>
</dbReference>
<feature type="domain" description="Methyl-accepting transducer" evidence="4">
    <location>
        <begin position="1"/>
        <end position="194"/>
    </location>
</feature>
<gene>
    <name evidence="5" type="ORF">HQN59_22930</name>
</gene>
<keyword evidence="3" id="KW-0807">Transducer</keyword>
<dbReference type="GO" id="GO:0006935">
    <property type="term" value="P:chemotaxis"/>
    <property type="evidence" value="ECO:0007669"/>
    <property type="project" value="TreeGrafter"/>
</dbReference>
<evidence type="ECO:0000313" key="6">
    <source>
        <dbReference type="Proteomes" id="UP000529637"/>
    </source>
</evidence>
<dbReference type="SMART" id="SM00283">
    <property type="entry name" value="MA"/>
    <property type="match status" value="1"/>
</dbReference>
<dbReference type="EMBL" id="JABWMJ010000014">
    <property type="protein sequence ID" value="NUZ08608.1"/>
    <property type="molecule type" value="Genomic_DNA"/>
</dbReference>
<keyword evidence="6" id="KW-1185">Reference proteome</keyword>
<name>A0A7Y6NSR8_9BURK</name>
<accession>A0A7Y6NSR8</accession>
<protein>
    <recommendedName>
        <fullName evidence="4">Methyl-accepting transducer domain-containing protein</fullName>
    </recommendedName>
</protein>
<evidence type="ECO:0000256" key="2">
    <source>
        <dbReference type="ARBA" id="ARBA00029447"/>
    </source>
</evidence>